<dbReference type="Proteomes" id="UP000031623">
    <property type="component" value="Chromosome"/>
</dbReference>
<reference evidence="1 2" key="1">
    <citation type="journal article" date="2014" name="ISME J.">
        <title>Ecophysiology of Thioploca ingrica as revealed by the complete genome sequence supplemented with proteomic evidence.</title>
        <authorList>
            <person name="Kojima H."/>
            <person name="Ogura Y."/>
            <person name="Yamamoto N."/>
            <person name="Togashi T."/>
            <person name="Mori H."/>
            <person name="Watanabe T."/>
            <person name="Nemoto F."/>
            <person name="Kurokawa K."/>
            <person name="Hayashi T."/>
            <person name="Fukui M."/>
        </authorList>
    </citation>
    <scope>NUCLEOTIDE SEQUENCE [LARGE SCALE GENOMIC DNA]</scope>
</reference>
<gene>
    <name evidence="1" type="ORF">THII_0577</name>
</gene>
<proteinExistence type="predicted"/>
<keyword evidence="2" id="KW-1185">Reference proteome</keyword>
<dbReference type="KEGG" id="tig:THII_0577"/>
<protein>
    <submittedName>
        <fullName evidence="1">Uncharacterized protein</fullName>
    </submittedName>
</protein>
<evidence type="ECO:0000313" key="1">
    <source>
        <dbReference type="EMBL" id="BAP54874.1"/>
    </source>
</evidence>
<dbReference type="AlphaFoldDB" id="A0A090ADJ3"/>
<organism evidence="1 2">
    <name type="scientific">Thioploca ingrica</name>
    <dbReference type="NCBI Taxonomy" id="40754"/>
    <lineage>
        <taxon>Bacteria</taxon>
        <taxon>Pseudomonadati</taxon>
        <taxon>Pseudomonadota</taxon>
        <taxon>Gammaproteobacteria</taxon>
        <taxon>Thiotrichales</taxon>
        <taxon>Thiotrichaceae</taxon>
        <taxon>Thioploca</taxon>
    </lineage>
</organism>
<accession>A0A090ADJ3</accession>
<dbReference type="HOGENOM" id="CLU_2182761_0_0_6"/>
<name>A0A090ADJ3_9GAMM</name>
<evidence type="ECO:0000313" key="2">
    <source>
        <dbReference type="Proteomes" id="UP000031623"/>
    </source>
</evidence>
<dbReference type="EMBL" id="AP014633">
    <property type="protein sequence ID" value="BAP54874.1"/>
    <property type="molecule type" value="Genomic_DNA"/>
</dbReference>
<sequence>MNECSDQRFNPCCTGYSSRAKSPFENFPAPELGFNPCCTGYSSRAITSSGCTLDINVSILVVLDIAQELSPMPCVLQPFMVFQSLLYWISLKSTEDPFSAKLVLPVFQSLLYWISLKSD</sequence>